<protein>
    <submittedName>
        <fullName evidence="1">Uncharacterized protein</fullName>
    </submittedName>
</protein>
<accession>A0A7U7GC45</accession>
<evidence type="ECO:0000313" key="1">
    <source>
        <dbReference type="EMBL" id="CDH45691.1"/>
    </source>
</evidence>
<organism evidence="1 2">
    <name type="scientific">Candidatus Contendobacter odensis Run_B_J11</name>
    <dbReference type="NCBI Taxonomy" id="1400861"/>
    <lineage>
        <taxon>Bacteria</taxon>
        <taxon>Pseudomonadati</taxon>
        <taxon>Pseudomonadota</taxon>
        <taxon>Gammaproteobacteria</taxon>
        <taxon>Candidatus Competibacteraceae</taxon>
        <taxon>Candidatus Contendibacter</taxon>
    </lineage>
</organism>
<keyword evidence="2" id="KW-1185">Reference proteome</keyword>
<sequence length="66" mass="7352">MNSPLIKNHKYLQLVAILNWKNGLAKGMKRKFEAGMNPAIFRGTTKSRSDERGGLRLPAVVTITLV</sequence>
<comment type="caution">
    <text evidence="1">The sequence shown here is derived from an EMBL/GenBank/DDBJ whole genome shotgun (WGS) entry which is preliminary data.</text>
</comment>
<dbReference type="AlphaFoldDB" id="A0A7U7GC45"/>
<proteinExistence type="predicted"/>
<dbReference type="EMBL" id="CBTK010000200">
    <property type="protein sequence ID" value="CDH45691.1"/>
    <property type="molecule type" value="Genomic_DNA"/>
</dbReference>
<evidence type="ECO:0000313" key="2">
    <source>
        <dbReference type="Proteomes" id="UP000019184"/>
    </source>
</evidence>
<reference evidence="1 2" key="1">
    <citation type="journal article" date="2014" name="ISME J.">
        <title>Candidatus Competibacter-lineage genomes retrieved from metagenomes reveal functional metabolic diversity.</title>
        <authorList>
            <person name="McIlroy S.J."/>
            <person name="Albertsen M."/>
            <person name="Andresen E.K."/>
            <person name="Saunders A.M."/>
            <person name="Kristiansen R."/>
            <person name="Stokholm-Bjerregaard M."/>
            <person name="Nielsen K.L."/>
            <person name="Nielsen P.H."/>
        </authorList>
    </citation>
    <scope>NUCLEOTIDE SEQUENCE [LARGE SCALE GENOMIC DNA]</scope>
    <source>
        <strain evidence="1 2">Run_B_J11</strain>
    </source>
</reference>
<gene>
    <name evidence="1" type="ORF">BN874_2790005</name>
</gene>
<name>A0A7U7GC45_9GAMM</name>
<dbReference type="Proteomes" id="UP000019184">
    <property type="component" value="Unassembled WGS sequence"/>
</dbReference>